<dbReference type="EMBL" id="JAFCLK010000028">
    <property type="protein sequence ID" value="MBR1139309.1"/>
    <property type="molecule type" value="Genomic_DNA"/>
</dbReference>
<reference evidence="3" key="1">
    <citation type="journal article" date="2021" name="ISME J.">
        <title>Evolutionary origin and ecological implication of a unique nif island in free-living Bradyrhizobium lineages.</title>
        <authorList>
            <person name="Tao J."/>
        </authorList>
    </citation>
    <scope>NUCLEOTIDE SEQUENCE [LARGE SCALE GENOMIC DNA]</scope>
    <source>
        <strain evidence="3">SZCCT0094</strain>
    </source>
</reference>
<keyword evidence="2" id="KW-0808">Transferase</keyword>
<keyword evidence="3" id="KW-1185">Reference proteome</keyword>
<protein>
    <submittedName>
        <fullName evidence="2">FkbM family methyltransferase</fullName>
    </submittedName>
</protein>
<accession>A0ABS5GD85</accession>
<sequence length="246" mass="27762">MKRTDFYRSAVESLGIFPTINFVIQKRRRSDLLRLTSKHLDHAVIARRGTSDLGVFNQILIEREYRCLDDLRNPDVILDLGANAGYSSAYFLSRFPSCTLIAVEPDPGNFALLQRNVQPYGDRCKTLQAAIWPRKERLSFDRRTMMQGAEWGRRIEANDDSVPVAAVTMPELIALAGQQRISLLKIDIEGSESALFSSACDEWIDHVDNIVIELHGDHAERTFHAAIERRGFALSHCGELTVCRSG</sequence>
<gene>
    <name evidence="2" type="ORF">JQ619_26460</name>
</gene>
<name>A0ABS5GD85_9BRAD</name>
<dbReference type="RefSeq" id="WP_168167933.1">
    <property type="nucleotide sequence ID" value="NZ_JABFDP010000028.1"/>
</dbReference>
<dbReference type="Gene3D" id="3.40.50.150">
    <property type="entry name" value="Vaccinia Virus protein VP39"/>
    <property type="match status" value="1"/>
</dbReference>
<dbReference type="InterPro" id="IPR029063">
    <property type="entry name" value="SAM-dependent_MTases_sf"/>
</dbReference>
<keyword evidence="2" id="KW-0489">Methyltransferase</keyword>
<dbReference type="GO" id="GO:0008168">
    <property type="term" value="F:methyltransferase activity"/>
    <property type="evidence" value="ECO:0007669"/>
    <property type="project" value="UniProtKB-KW"/>
</dbReference>
<comment type="caution">
    <text evidence="2">The sequence shown here is derived from an EMBL/GenBank/DDBJ whole genome shotgun (WGS) entry which is preliminary data.</text>
</comment>
<dbReference type="PANTHER" id="PTHR34203">
    <property type="entry name" value="METHYLTRANSFERASE, FKBM FAMILY PROTEIN"/>
    <property type="match status" value="1"/>
</dbReference>
<dbReference type="Pfam" id="PF05050">
    <property type="entry name" value="Methyltransf_21"/>
    <property type="match status" value="1"/>
</dbReference>
<dbReference type="NCBIfam" id="TIGR01444">
    <property type="entry name" value="fkbM_fam"/>
    <property type="match status" value="1"/>
</dbReference>
<evidence type="ECO:0000259" key="1">
    <source>
        <dbReference type="Pfam" id="PF05050"/>
    </source>
</evidence>
<proteinExistence type="predicted"/>
<evidence type="ECO:0000313" key="2">
    <source>
        <dbReference type="EMBL" id="MBR1139309.1"/>
    </source>
</evidence>
<dbReference type="SUPFAM" id="SSF53335">
    <property type="entry name" value="S-adenosyl-L-methionine-dependent methyltransferases"/>
    <property type="match status" value="1"/>
</dbReference>
<feature type="domain" description="Methyltransferase FkbM" evidence="1">
    <location>
        <begin position="79"/>
        <end position="226"/>
    </location>
</feature>
<dbReference type="Proteomes" id="UP001314635">
    <property type="component" value="Unassembled WGS sequence"/>
</dbReference>
<organism evidence="2 3">
    <name type="scientific">Bradyrhizobium denitrificans</name>
    <dbReference type="NCBI Taxonomy" id="2734912"/>
    <lineage>
        <taxon>Bacteria</taxon>
        <taxon>Pseudomonadati</taxon>
        <taxon>Pseudomonadota</taxon>
        <taxon>Alphaproteobacteria</taxon>
        <taxon>Hyphomicrobiales</taxon>
        <taxon>Nitrobacteraceae</taxon>
        <taxon>Bradyrhizobium</taxon>
    </lineage>
</organism>
<evidence type="ECO:0000313" key="3">
    <source>
        <dbReference type="Proteomes" id="UP001314635"/>
    </source>
</evidence>
<dbReference type="InterPro" id="IPR006342">
    <property type="entry name" value="FkbM_mtfrase"/>
</dbReference>
<dbReference type="GO" id="GO:0032259">
    <property type="term" value="P:methylation"/>
    <property type="evidence" value="ECO:0007669"/>
    <property type="project" value="UniProtKB-KW"/>
</dbReference>
<dbReference type="PANTHER" id="PTHR34203:SF15">
    <property type="entry name" value="SLL1173 PROTEIN"/>
    <property type="match status" value="1"/>
</dbReference>
<dbReference type="InterPro" id="IPR052514">
    <property type="entry name" value="SAM-dependent_MTase"/>
</dbReference>